<dbReference type="EMBL" id="RTTD01000086">
    <property type="protein sequence ID" value="MJY21166.1"/>
    <property type="molecule type" value="Genomic_DNA"/>
</dbReference>
<comment type="caution">
    <text evidence="1">The sequence shown here is derived from an EMBL/GenBank/DDBJ whole genome shotgun (WGS) entry which is preliminary data.</text>
</comment>
<reference evidence="1 2" key="1">
    <citation type="submission" date="2018-07" db="EMBL/GenBank/DDBJ databases">
        <authorList>
            <consortium name="GenomeTrakr network: Whole genome sequencing for foodborne pathogen traceback"/>
        </authorList>
    </citation>
    <scope>NUCLEOTIDE SEQUENCE [LARGE SCALE GENOMIC DNA]</scope>
    <source>
        <strain evidence="1 2">NC_WHO_S053</strain>
    </source>
</reference>
<dbReference type="Proteomes" id="UP000839535">
    <property type="component" value="Unassembled WGS sequence"/>
</dbReference>
<dbReference type="AlphaFoldDB" id="A0A403FMH3"/>
<sequence>MSATVCHQIHFHKSRRMSLMLGEHPDRDTFTDTVNRPVTLFTGSGMCFFQQAIDGLYTDFQKLLAKCRIQTEMPVFLHRWNKLGQ</sequence>
<evidence type="ECO:0000313" key="1">
    <source>
        <dbReference type="EMBL" id="MJY21166.1"/>
    </source>
</evidence>
<evidence type="ECO:0000313" key="2">
    <source>
        <dbReference type="Proteomes" id="UP000839535"/>
    </source>
</evidence>
<protein>
    <submittedName>
        <fullName evidence="1">Uncharacterized protein</fullName>
    </submittedName>
</protein>
<gene>
    <name evidence="1" type="ORF">DTI44_23150</name>
</gene>
<proteinExistence type="predicted"/>
<accession>A0A403FMH3</accession>
<name>A0A403FMH3_SALEN</name>
<organism evidence="1 2">
    <name type="scientific">Salmonella enteritidis</name>
    <dbReference type="NCBI Taxonomy" id="149539"/>
    <lineage>
        <taxon>Bacteria</taxon>
        <taxon>Pseudomonadati</taxon>
        <taxon>Pseudomonadota</taxon>
        <taxon>Gammaproteobacteria</taxon>
        <taxon>Enterobacterales</taxon>
        <taxon>Enterobacteriaceae</taxon>
        <taxon>Salmonella</taxon>
    </lineage>
</organism>